<accession>A0A6C0ABW4</accession>
<proteinExistence type="predicted"/>
<sequence length="215" mass="25266">MTILNLVNNQEIIDLGLNIDLLKKYIKNYFENSSIKKFIDSNEINLIIPYELSELWIKDSIKGKISGRGNGSFDVIKDNIGIEIACMNFNATKTSNEKSIIQIFNSDDLDKLFEQNKEMEIMNIFKQAITKKYNNKIEKIYYIFLLTSLKNIYLTIFKFDKTKIIDLKSNKFLKKSLIIDGFINKEEGTTKIYKSKKRFEIRLRNNILNRSLILY</sequence>
<dbReference type="EMBL" id="MN740543">
    <property type="protein sequence ID" value="QHS77162.1"/>
    <property type="molecule type" value="Genomic_DNA"/>
</dbReference>
<evidence type="ECO:0000313" key="1">
    <source>
        <dbReference type="EMBL" id="QHS77162.1"/>
    </source>
</evidence>
<reference evidence="1" key="1">
    <citation type="journal article" date="2020" name="Nature">
        <title>Giant virus diversity and host interactions through global metagenomics.</title>
        <authorList>
            <person name="Schulz F."/>
            <person name="Roux S."/>
            <person name="Paez-Espino D."/>
            <person name="Jungbluth S."/>
            <person name="Walsh D.A."/>
            <person name="Denef V.J."/>
            <person name="McMahon K.D."/>
            <person name="Konstantinidis K.T."/>
            <person name="Eloe-Fadrosh E.A."/>
            <person name="Kyrpides N.C."/>
            <person name="Woyke T."/>
        </authorList>
    </citation>
    <scope>NUCLEOTIDE SEQUENCE</scope>
    <source>
        <strain evidence="1">GVMAG-S-1004661-13</strain>
    </source>
</reference>
<organism evidence="1">
    <name type="scientific">viral metagenome</name>
    <dbReference type="NCBI Taxonomy" id="1070528"/>
    <lineage>
        <taxon>unclassified sequences</taxon>
        <taxon>metagenomes</taxon>
        <taxon>organismal metagenomes</taxon>
    </lineage>
</organism>
<dbReference type="AlphaFoldDB" id="A0A6C0ABW4"/>
<protein>
    <submittedName>
        <fullName evidence="1">Uncharacterized protein</fullName>
    </submittedName>
</protein>
<name>A0A6C0ABW4_9ZZZZ</name>